<reference evidence="1 2" key="1">
    <citation type="journal article" date="2021" name="Comput. Struct. Biotechnol. J.">
        <title>De novo genome assembly of the potent medicinal plant Rehmannia glutinosa using nanopore technology.</title>
        <authorList>
            <person name="Ma L."/>
            <person name="Dong C."/>
            <person name="Song C."/>
            <person name="Wang X."/>
            <person name="Zheng X."/>
            <person name="Niu Y."/>
            <person name="Chen S."/>
            <person name="Feng W."/>
        </authorList>
    </citation>
    <scope>NUCLEOTIDE SEQUENCE [LARGE SCALE GENOMIC DNA]</scope>
    <source>
        <strain evidence="1">DH-2019</strain>
    </source>
</reference>
<dbReference type="EMBL" id="JABTTQ020000003">
    <property type="protein sequence ID" value="KAK6161781.1"/>
    <property type="molecule type" value="Genomic_DNA"/>
</dbReference>
<proteinExistence type="predicted"/>
<dbReference type="Proteomes" id="UP001318860">
    <property type="component" value="Unassembled WGS sequence"/>
</dbReference>
<comment type="caution">
    <text evidence="1">The sequence shown here is derived from an EMBL/GenBank/DDBJ whole genome shotgun (WGS) entry which is preliminary data.</text>
</comment>
<accession>A0ABR0XRH4</accession>
<sequence length="254" mass="29152">MSKKYDNWERLVTTVMRRERDKQLALTHSRDPSTISSTSSSFDLSFSSTFQFNDDDESLVRPQARPLPTEYSDLSLDHDEWKAMLPPGKQEVLFVEVAEFKYSMMINIQATIKTQMLSPYTDYEAYLVFRKNEDILVYHEANSSIRILSGEPDDYSRKHDYVLHFQAGTKREDGWMEVRLAGINFGQGDIVEIQVQLAAWNGYPKSGIIIEGIEFRPWGSPPLLYKEPGPEELSQAIDTLINMIQSAWAALHST</sequence>
<gene>
    <name evidence="1" type="ORF">DH2020_005162</name>
</gene>
<evidence type="ECO:0000313" key="2">
    <source>
        <dbReference type="Proteomes" id="UP001318860"/>
    </source>
</evidence>
<name>A0ABR0XRH4_REHGL</name>
<evidence type="ECO:0000313" key="1">
    <source>
        <dbReference type="EMBL" id="KAK6161781.1"/>
    </source>
</evidence>
<dbReference type="InterPro" id="IPR025886">
    <property type="entry name" value="PP2-like"/>
</dbReference>
<dbReference type="PANTHER" id="PTHR32278:SF116">
    <property type="entry name" value="F-BOX PROTEIN PP2-B10-LIKE"/>
    <property type="match status" value="1"/>
</dbReference>
<protein>
    <submittedName>
        <fullName evidence="1">Uncharacterized protein</fullName>
    </submittedName>
</protein>
<organism evidence="1 2">
    <name type="scientific">Rehmannia glutinosa</name>
    <name type="common">Chinese foxglove</name>
    <dbReference type="NCBI Taxonomy" id="99300"/>
    <lineage>
        <taxon>Eukaryota</taxon>
        <taxon>Viridiplantae</taxon>
        <taxon>Streptophyta</taxon>
        <taxon>Embryophyta</taxon>
        <taxon>Tracheophyta</taxon>
        <taxon>Spermatophyta</taxon>
        <taxon>Magnoliopsida</taxon>
        <taxon>eudicotyledons</taxon>
        <taxon>Gunneridae</taxon>
        <taxon>Pentapetalae</taxon>
        <taxon>asterids</taxon>
        <taxon>lamiids</taxon>
        <taxon>Lamiales</taxon>
        <taxon>Orobanchaceae</taxon>
        <taxon>Rehmannieae</taxon>
        <taxon>Rehmannia</taxon>
    </lineage>
</organism>
<dbReference type="Pfam" id="PF14299">
    <property type="entry name" value="PP2"/>
    <property type="match status" value="1"/>
</dbReference>
<dbReference type="PANTHER" id="PTHR32278">
    <property type="entry name" value="F-BOX DOMAIN-CONTAINING PROTEIN"/>
    <property type="match status" value="1"/>
</dbReference>
<keyword evidence="2" id="KW-1185">Reference proteome</keyword>